<feature type="compositionally biased region" description="Basic residues" evidence="1">
    <location>
        <begin position="17"/>
        <end position="32"/>
    </location>
</feature>
<evidence type="ECO:0000256" key="2">
    <source>
        <dbReference type="SAM" id="Phobius"/>
    </source>
</evidence>
<evidence type="ECO:0000256" key="1">
    <source>
        <dbReference type="SAM" id="MobiDB-lite"/>
    </source>
</evidence>
<feature type="transmembrane region" description="Helical" evidence="2">
    <location>
        <begin position="76"/>
        <end position="95"/>
    </location>
</feature>
<protein>
    <submittedName>
        <fullName evidence="3">DUF4191 family protein</fullName>
    </submittedName>
</protein>
<evidence type="ECO:0000313" key="4">
    <source>
        <dbReference type="Proteomes" id="UP000326852"/>
    </source>
</evidence>
<dbReference type="InterPro" id="IPR025445">
    <property type="entry name" value="DUF4191"/>
</dbReference>
<keyword evidence="2" id="KW-0472">Membrane</keyword>
<evidence type="ECO:0000313" key="3">
    <source>
        <dbReference type="EMBL" id="KAD3633242.1"/>
    </source>
</evidence>
<dbReference type="Pfam" id="PF13829">
    <property type="entry name" value="DUF4191"/>
    <property type="match status" value="1"/>
</dbReference>
<dbReference type="AlphaFoldDB" id="A0A5N6MI87"/>
<comment type="caution">
    <text evidence="3">The sequence shown here is derived from an EMBL/GenBank/DDBJ whole genome shotgun (WGS) entry which is preliminary data.</text>
</comment>
<feature type="region of interest" description="Disordered" evidence="1">
    <location>
        <begin position="1"/>
        <end position="34"/>
    </location>
</feature>
<keyword evidence="4" id="KW-1185">Reference proteome</keyword>
<proteinExistence type="predicted"/>
<organism evidence="3 4">
    <name type="scientific">Arthrobacter yangruifuii</name>
    <dbReference type="NCBI Taxonomy" id="2606616"/>
    <lineage>
        <taxon>Bacteria</taxon>
        <taxon>Bacillati</taxon>
        <taxon>Actinomycetota</taxon>
        <taxon>Actinomycetes</taxon>
        <taxon>Micrococcales</taxon>
        <taxon>Micrococcaceae</taxon>
        <taxon>Arthrobacter</taxon>
    </lineage>
</organism>
<sequence length="250" mass="27182">MAKSTDSDASQSARKGLFSRKPKGGKKPKKDGRMKQIAQVFTMTRRNDPNVVWLMLGAFIGIIALGLLIGFLIDNWITMLIIAVPLGLLAAMFILSRRAERAAFSQIEGQPGASGAALSVLRRGWILEEQPVAVNPRTQEAVFRAIGRPGIVLVTEGSPARAKALADAERRRMNRIVPKVPVTVIQTGRGEGQVPLAKVATTAKKLPKELTKQEVATVNKRLAALGTRLPIPKGIDPYRARPDRKATRGR</sequence>
<keyword evidence="2" id="KW-1133">Transmembrane helix</keyword>
<reference evidence="3 4" key="1">
    <citation type="submission" date="2019-08" db="EMBL/GenBank/DDBJ databases">
        <title>Arthrobacter sp. nov., isolated from plateau pika and Tibetan wild ass.</title>
        <authorList>
            <person name="Ge Y."/>
        </authorList>
    </citation>
    <scope>NUCLEOTIDE SEQUENCE [LARGE SCALE GENOMIC DNA]</scope>
    <source>
        <strain evidence="3 4">785</strain>
    </source>
</reference>
<keyword evidence="2" id="KW-0812">Transmembrane</keyword>
<dbReference type="EMBL" id="VTFX01000004">
    <property type="protein sequence ID" value="KAD3633242.1"/>
    <property type="molecule type" value="Genomic_DNA"/>
</dbReference>
<accession>A0A5N6MI87</accession>
<name>A0A5N6MI87_9MICC</name>
<dbReference type="Proteomes" id="UP000326852">
    <property type="component" value="Unassembled WGS sequence"/>
</dbReference>
<gene>
    <name evidence="3" type="ORF">GD627_10495</name>
</gene>
<dbReference type="RefSeq" id="WP_152272436.1">
    <property type="nucleotide sequence ID" value="NZ_VTFX01000004.1"/>
</dbReference>
<feature type="transmembrane region" description="Helical" evidence="2">
    <location>
        <begin position="51"/>
        <end position="70"/>
    </location>
</feature>